<dbReference type="Gene3D" id="1.10.150.310">
    <property type="entry name" value="Tex RuvX-like domain-like"/>
    <property type="match status" value="1"/>
</dbReference>
<name>A0A5D4MGP8_9BACI</name>
<evidence type="ECO:0000313" key="2">
    <source>
        <dbReference type="EMBL" id="TYS00822.1"/>
    </source>
</evidence>
<dbReference type="AlphaFoldDB" id="A0A5D4MGP8"/>
<dbReference type="PANTHER" id="PTHR21180:SF32">
    <property type="entry name" value="ENDONUCLEASE_EXONUCLEASE_PHOSPHATASE FAMILY DOMAIN-CONTAINING PROTEIN 1"/>
    <property type="match status" value="1"/>
</dbReference>
<accession>A0A5D4MGP8</accession>
<dbReference type="Pfam" id="PF10531">
    <property type="entry name" value="SLBB"/>
    <property type="match status" value="1"/>
</dbReference>
<dbReference type="GO" id="GO:0006281">
    <property type="term" value="P:DNA repair"/>
    <property type="evidence" value="ECO:0007669"/>
    <property type="project" value="InterPro"/>
</dbReference>
<dbReference type="PANTHER" id="PTHR21180">
    <property type="entry name" value="ENDONUCLEASE/EXONUCLEASE/PHOSPHATASE FAMILY DOMAIN-CONTAINING PROTEIN 1"/>
    <property type="match status" value="1"/>
</dbReference>
<sequence>MLQTLLDKYKIPFFILIAALLILFAVLNGSKQSVPDDDKSEPLPMEITQVSSDDEIEVEPEPFNKEIFVDVKGAVLRPGIYKAVQSERVNDLIIRAGGFTSTAEDTSVNLAQRVTDEMVIYVPEEGEAGVQPASAVISEGEEVLDINQAEEKEFESLPGIGPAKAKAIFDYRSENGPFKNIEELMQVSGIGEGTFEKLKEHITVN</sequence>
<dbReference type="GO" id="GO:0003677">
    <property type="term" value="F:DNA binding"/>
    <property type="evidence" value="ECO:0007669"/>
    <property type="project" value="UniProtKB-KW"/>
</dbReference>
<dbReference type="SUPFAM" id="SSF47781">
    <property type="entry name" value="RuvA domain 2-like"/>
    <property type="match status" value="1"/>
</dbReference>
<dbReference type="SMART" id="SM00278">
    <property type="entry name" value="HhH1"/>
    <property type="match status" value="2"/>
</dbReference>
<dbReference type="InterPro" id="IPR051675">
    <property type="entry name" value="Endo/Exo/Phosphatase_dom_1"/>
</dbReference>
<dbReference type="Proteomes" id="UP000325182">
    <property type="component" value="Unassembled WGS sequence"/>
</dbReference>
<dbReference type="EMBL" id="VTEG01000002">
    <property type="protein sequence ID" value="TYS00822.1"/>
    <property type="molecule type" value="Genomic_DNA"/>
</dbReference>
<feature type="domain" description="Helix-hairpin-helix DNA-binding motif class 1" evidence="1">
    <location>
        <begin position="152"/>
        <end position="171"/>
    </location>
</feature>
<evidence type="ECO:0000313" key="3">
    <source>
        <dbReference type="Proteomes" id="UP000325182"/>
    </source>
</evidence>
<evidence type="ECO:0000259" key="1">
    <source>
        <dbReference type="SMART" id="SM00278"/>
    </source>
</evidence>
<dbReference type="InterPro" id="IPR004509">
    <property type="entry name" value="Competence_ComEA_HhH"/>
</dbReference>
<dbReference type="RefSeq" id="WP_148953142.1">
    <property type="nucleotide sequence ID" value="NZ_VTEG01000002.1"/>
</dbReference>
<dbReference type="GO" id="GO:0015627">
    <property type="term" value="C:type II protein secretion system complex"/>
    <property type="evidence" value="ECO:0007669"/>
    <property type="project" value="TreeGrafter"/>
</dbReference>
<comment type="caution">
    <text evidence="2">The sequence shown here is derived from an EMBL/GenBank/DDBJ whole genome shotgun (WGS) entry which is preliminary data.</text>
</comment>
<proteinExistence type="predicted"/>
<dbReference type="InterPro" id="IPR010994">
    <property type="entry name" value="RuvA_2-like"/>
</dbReference>
<keyword evidence="2" id="KW-0238">DNA-binding</keyword>
<dbReference type="InterPro" id="IPR019554">
    <property type="entry name" value="Soluble_ligand-bd"/>
</dbReference>
<organism evidence="2 3">
    <name type="scientific">Rossellomorea vietnamensis</name>
    <dbReference type="NCBI Taxonomy" id="218284"/>
    <lineage>
        <taxon>Bacteria</taxon>
        <taxon>Bacillati</taxon>
        <taxon>Bacillota</taxon>
        <taxon>Bacilli</taxon>
        <taxon>Bacillales</taxon>
        <taxon>Bacillaceae</taxon>
        <taxon>Rossellomorea</taxon>
    </lineage>
</organism>
<protein>
    <submittedName>
        <fullName evidence="2">ComEA family DNA-binding protein</fullName>
    </submittedName>
</protein>
<feature type="domain" description="Helix-hairpin-helix DNA-binding motif class 1" evidence="1">
    <location>
        <begin position="182"/>
        <end position="201"/>
    </location>
</feature>
<dbReference type="Pfam" id="PF12836">
    <property type="entry name" value="HHH_3"/>
    <property type="match status" value="1"/>
</dbReference>
<reference evidence="2 3" key="1">
    <citation type="submission" date="2019-08" db="EMBL/GenBank/DDBJ databases">
        <title>Bacillus genomes from the desert of Cuatro Cienegas, Coahuila.</title>
        <authorList>
            <person name="Olmedo-Alvarez G."/>
        </authorList>
    </citation>
    <scope>NUCLEOTIDE SEQUENCE [LARGE SCALE GENOMIC DNA]</scope>
    <source>
        <strain evidence="2 3">CH128b_4D</strain>
    </source>
</reference>
<dbReference type="Gene3D" id="3.10.560.10">
    <property type="entry name" value="Outer membrane lipoprotein wza domain like"/>
    <property type="match status" value="1"/>
</dbReference>
<gene>
    <name evidence="2" type="ORF">FZC84_04840</name>
</gene>
<dbReference type="NCBIfam" id="TIGR00426">
    <property type="entry name" value="competence protein ComEA helix-hairpin-helix repeat region"/>
    <property type="match status" value="1"/>
</dbReference>
<dbReference type="GO" id="GO:0015628">
    <property type="term" value="P:protein secretion by the type II secretion system"/>
    <property type="evidence" value="ECO:0007669"/>
    <property type="project" value="TreeGrafter"/>
</dbReference>
<dbReference type="InterPro" id="IPR003583">
    <property type="entry name" value="Hlx-hairpin-Hlx_DNA-bd_motif"/>
</dbReference>